<dbReference type="AlphaFoldDB" id="A0A117LGD6"/>
<comment type="caution">
    <text evidence="1">The sequence shown here is derived from an EMBL/GenBank/DDBJ whole genome shotgun (WGS) entry which is preliminary data.</text>
</comment>
<reference evidence="1 2" key="1">
    <citation type="journal article" date="2015" name="MBio">
        <title>Genome-Resolved Metagenomic Analysis Reveals Roles for Candidate Phyla and Other Microbial Community Members in Biogeochemical Transformations in Oil Reservoirs.</title>
        <authorList>
            <person name="Hu P."/>
            <person name="Tom L."/>
            <person name="Singh A."/>
            <person name="Thomas B.C."/>
            <person name="Baker B.J."/>
            <person name="Piceno Y.M."/>
            <person name="Andersen G.L."/>
            <person name="Banfield J.F."/>
        </authorList>
    </citation>
    <scope>NUCLEOTIDE SEQUENCE [LARGE SCALE GENOMIC DNA]</scope>
    <source>
        <strain evidence="1">46_16</strain>
    </source>
</reference>
<organism evidence="1 2">
    <name type="scientific">Anaerolinea thermophila</name>
    <dbReference type="NCBI Taxonomy" id="167964"/>
    <lineage>
        <taxon>Bacteria</taxon>
        <taxon>Bacillati</taxon>
        <taxon>Chloroflexota</taxon>
        <taxon>Anaerolineae</taxon>
        <taxon>Anaerolineales</taxon>
        <taxon>Anaerolineaceae</taxon>
        <taxon>Anaerolinea</taxon>
    </lineage>
</organism>
<feature type="non-terminal residue" evidence="1">
    <location>
        <position position="118"/>
    </location>
</feature>
<dbReference type="SUPFAM" id="SSF52540">
    <property type="entry name" value="P-loop containing nucleoside triphosphate hydrolases"/>
    <property type="match status" value="1"/>
</dbReference>
<dbReference type="Proteomes" id="UP000064249">
    <property type="component" value="Unassembled WGS sequence"/>
</dbReference>
<dbReference type="InterPro" id="IPR027417">
    <property type="entry name" value="P-loop_NTPase"/>
</dbReference>
<dbReference type="Gene3D" id="3.40.50.300">
    <property type="entry name" value="P-loop containing nucleotide triphosphate hydrolases"/>
    <property type="match status" value="1"/>
</dbReference>
<name>A0A117LGD6_9CHLR</name>
<evidence type="ECO:0000313" key="1">
    <source>
        <dbReference type="EMBL" id="KUK45743.1"/>
    </source>
</evidence>
<sequence>MPLTADQEKLLKQDIKSKYFLQGPAGSGKTTAGTHWLTKLIQVGIPPHQILIFTPQRTLSLPYQNALYQEEVQAQGLVNSLTLGGLARRMVDLFWPLVGIDAGFGAPNKAPNFLTLET</sequence>
<accession>A0A117LGD6</accession>
<proteinExistence type="predicted"/>
<gene>
    <name evidence="1" type="ORF">XD73_1382</name>
</gene>
<protein>
    <submittedName>
        <fullName evidence="1">Uncharacterized protein</fullName>
    </submittedName>
</protein>
<dbReference type="EMBL" id="LGFU01000168">
    <property type="protein sequence ID" value="KUK45743.1"/>
    <property type="molecule type" value="Genomic_DNA"/>
</dbReference>
<evidence type="ECO:0000313" key="2">
    <source>
        <dbReference type="Proteomes" id="UP000064249"/>
    </source>
</evidence>